<evidence type="ECO:0000313" key="1">
    <source>
        <dbReference type="EMBL" id="GAH84481.1"/>
    </source>
</evidence>
<dbReference type="EMBL" id="BARU01039741">
    <property type="protein sequence ID" value="GAH84481.1"/>
    <property type="molecule type" value="Genomic_DNA"/>
</dbReference>
<organism evidence="1">
    <name type="scientific">marine sediment metagenome</name>
    <dbReference type="NCBI Taxonomy" id="412755"/>
    <lineage>
        <taxon>unclassified sequences</taxon>
        <taxon>metagenomes</taxon>
        <taxon>ecological metagenomes</taxon>
    </lineage>
</organism>
<feature type="non-terminal residue" evidence="1">
    <location>
        <position position="1"/>
    </location>
</feature>
<accession>X1IPY4</accession>
<proteinExistence type="predicted"/>
<sequence>RKSVGYNSKELTKIHKIVEKYKEFFKEKWNEYFGR</sequence>
<dbReference type="AlphaFoldDB" id="X1IPY4"/>
<comment type="caution">
    <text evidence="1">The sequence shown here is derived from an EMBL/GenBank/DDBJ whole genome shotgun (WGS) entry which is preliminary data.</text>
</comment>
<protein>
    <submittedName>
        <fullName evidence="1">Uncharacterized protein</fullName>
    </submittedName>
</protein>
<name>X1IPY4_9ZZZZ</name>
<gene>
    <name evidence="1" type="ORF">S03H2_61564</name>
</gene>
<reference evidence="1" key="1">
    <citation type="journal article" date="2014" name="Front. Microbiol.">
        <title>High frequency of phylogenetically diverse reductive dehalogenase-homologous genes in deep subseafloor sedimentary metagenomes.</title>
        <authorList>
            <person name="Kawai M."/>
            <person name="Futagami T."/>
            <person name="Toyoda A."/>
            <person name="Takaki Y."/>
            <person name="Nishi S."/>
            <person name="Hori S."/>
            <person name="Arai W."/>
            <person name="Tsubouchi T."/>
            <person name="Morono Y."/>
            <person name="Uchiyama I."/>
            <person name="Ito T."/>
            <person name="Fujiyama A."/>
            <person name="Inagaki F."/>
            <person name="Takami H."/>
        </authorList>
    </citation>
    <scope>NUCLEOTIDE SEQUENCE</scope>
    <source>
        <strain evidence="1">Expedition CK06-06</strain>
    </source>
</reference>